<dbReference type="RefSeq" id="WP_065503809.1">
    <property type="nucleotide sequence ID" value="NZ_AP018112.1"/>
</dbReference>
<gene>
    <name evidence="1" type="ORF">BSFP_060630</name>
</gene>
<sequence>MKIQSTRWFTLDQYAPVRNGWYEVRMVSGDTAFAKFGDGEWTEKPMLTFTRWRGLCSDPAKSGDQETIAADATAAKGVRDAWDAFFPGMGDEQHKPLAAAHGDHTRRIAAS</sequence>
<evidence type="ECO:0000313" key="1">
    <source>
        <dbReference type="EMBL" id="BAX63195.1"/>
    </source>
</evidence>
<evidence type="ECO:0000313" key="2">
    <source>
        <dbReference type="Proteomes" id="UP000218432"/>
    </source>
</evidence>
<accession>A0A1Y1BTU8</accession>
<proteinExistence type="predicted"/>
<name>A0A1Y1BTU8_9BURK</name>
<organism evidence="1 2">
    <name type="scientific">Burkholderia stabilis</name>
    <dbReference type="NCBI Taxonomy" id="95485"/>
    <lineage>
        <taxon>Bacteria</taxon>
        <taxon>Pseudomonadati</taxon>
        <taxon>Pseudomonadota</taxon>
        <taxon>Betaproteobacteria</taxon>
        <taxon>Burkholderiales</taxon>
        <taxon>Burkholderiaceae</taxon>
        <taxon>Burkholderia</taxon>
        <taxon>Burkholderia cepacia complex</taxon>
    </lineage>
</organism>
<reference evidence="1 2" key="1">
    <citation type="journal article" date="2017" name="Genome Announc.">
        <title>Complete Genome Sequence of Burkholderia stabilis FERMP-21014.</title>
        <authorList>
            <person name="Konishi K."/>
            <person name="Kumagai T."/>
            <person name="Sakasegawa S."/>
            <person name="Tamura T."/>
        </authorList>
    </citation>
    <scope>NUCLEOTIDE SEQUENCE [LARGE SCALE GENOMIC DNA]</scope>
    <source>
        <strain evidence="1 2">FERMP-21014</strain>
    </source>
</reference>
<dbReference type="Proteomes" id="UP000218432">
    <property type="component" value="Chromosome 2"/>
</dbReference>
<dbReference type="EMBL" id="AP018112">
    <property type="protein sequence ID" value="BAX63195.1"/>
    <property type="molecule type" value="Genomic_DNA"/>
</dbReference>
<dbReference type="AlphaFoldDB" id="A0A1Y1BTU8"/>
<protein>
    <submittedName>
        <fullName evidence="1">Uncharacterized protein</fullName>
    </submittedName>
</protein>